<feature type="transmembrane region" description="Helical" evidence="8">
    <location>
        <begin position="52"/>
        <end position="70"/>
    </location>
</feature>
<evidence type="ECO:0000313" key="10">
    <source>
        <dbReference type="EMBL" id="OAG77077.1"/>
    </source>
</evidence>
<keyword evidence="3" id="KW-1003">Cell membrane</keyword>
<dbReference type="GO" id="GO:0022857">
    <property type="term" value="F:transmembrane transporter activity"/>
    <property type="evidence" value="ECO:0007669"/>
    <property type="project" value="InterPro"/>
</dbReference>
<keyword evidence="2" id="KW-0813">Transport</keyword>
<feature type="transmembrane region" description="Helical" evidence="8">
    <location>
        <begin position="143"/>
        <end position="166"/>
    </location>
</feature>
<feature type="transmembrane region" description="Helical" evidence="8">
    <location>
        <begin position="270"/>
        <end position="292"/>
    </location>
</feature>
<evidence type="ECO:0000256" key="3">
    <source>
        <dbReference type="ARBA" id="ARBA00022475"/>
    </source>
</evidence>
<feature type="transmembrane region" description="Helical" evidence="8">
    <location>
        <begin position="172"/>
        <end position="190"/>
    </location>
</feature>
<dbReference type="Pfam" id="PF07690">
    <property type="entry name" value="MFS_1"/>
    <property type="match status" value="1"/>
</dbReference>
<dbReference type="Gene3D" id="1.20.1250.20">
    <property type="entry name" value="MFS general substrate transporter like domains"/>
    <property type="match status" value="1"/>
</dbReference>
<dbReference type="PATRIC" id="fig|178901.10.peg.2855"/>
<feature type="transmembrane region" description="Helical" evidence="8">
    <location>
        <begin position="298"/>
        <end position="321"/>
    </location>
</feature>
<feature type="transmembrane region" description="Helical" evidence="8">
    <location>
        <begin position="406"/>
        <end position="427"/>
    </location>
</feature>
<evidence type="ECO:0000256" key="7">
    <source>
        <dbReference type="SAM" id="MobiDB-lite"/>
    </source>
</evidence>
<dbReference type="GO" id="GO:0005886">
    <property type="term" value="C:plasma membrane"/>
    <property type="evidence" value="ECO:0007669"/>
    <property type="project" value="UniProtKB-SubCell"/>
</dbReference>
<feature type="compositionally biased region" description="Basic and acidic residues" evidence="7">
    <location>
        <begin position="467"/>
        <end position="479"/>
    </location>
</feature>
<feature type="transmembrane region" description="Helical" evidence="8">
    <location>
        <begin position="202"/>
        <end position="220"/>
    </location>
</feature>
<feature type="transmembrane region" description="Helical" evidence="8">
    <location>
        <begin position="232"/>
        <end position="249"/>
    </location>
</feature>
<feature type="transmembrane region" description="Helical" evidence="8">
    <location>
        <begin position="333"/>
        <end position="350"/>
    </location>
</feature>
<keyword evidence="5 8" id="KW-1133">Transmembrane helix</keyword>
<protein>
    <submittedName>
        <fullName evidence="10">Major facilitator superfamily multidrug resistance transporter EmrB/QacA</fullName>
    </submittedName>
</protein>
<evidence type="ECO:0000259" key="9">
    <source>
        <dbReference type="PROSITE" id="PS50850"/>
    </source>
</evidence>
<feature type="transmembrane region" description="Helical" evidence="8">
    <location>
        <begin position="110"/>
        <end position="131"/>
    </location>
</feature>
<dbReference type="InterPro" id="IPR011701">
    <property type="entry name" value="MFS"/>
</dbReference>
<proteinExistence type="predicted"/>
<dbReference type="Proteomes" id="UP000077349">
    <property type="component" value="Unassembled WGS sequence"/>
</dbReference>
<evidence type="ECO:0000256" key="1">
    <source>
        <dbReference type="ARBA" id="ARBA00004651"/>
    </source>
</evidence>
<keyword evidence="6 8" id="KW-0472">Membrane</keyword>
<dbReference type="AlphaFoldDB" id="A0A087PNF7"/>
<accession>A0A087PNF7</accession>
<keyword evidence="4 8" id="KW-0812">Transmembrane</keyword>
<evidence type="ECO:0000256" key="2">
    <source>
        <dbReference type="ARBA" id="ARBA00022448"/>
    </source>
</evidence>
<evidence type="ECO:0000313" key="11">
    <source>
        <dbReference type="Proteomes" id="UP000077349"/>
    </source>
</evidence>
<dbReference type="PANTHER" id="PTHR42718">
    <property type="entry name" value="MAJOR FACILITATOR SUPERFAMILY MULTIDRUG TRANSPORTER MFSC"/>
    <property type="match status" value="1"/>
</dbReference>
<reference evidence="10 11" key="1">
    <citation type="submission" date="2016-03" db="EMBL/GenBank/DDBJ databases">
        <title>Draft genome sequence of Acetobacter malorum CECT 7742, a strain isolated from strawberry vinegar.</title>
        <authorList>
            <person name="Sainz F."/>
            <person name="Mas A."/>
            <person name="Torija M.J."/>
        </authorList>
    </citation>
    <scope>NUCLEOTIDE SEQUENCE [LARGE SCALE GENOMIC DNA]</scope>
    <source>
        <strain evidence="10 11">CECT 7742</strain>
    </source>
</reference>
<dbReference type="Gene3D" id="1.20.1720.10">
    <property type="entry name" value="Multidrug resistance protein D"/>
    <property type="match status" value="1"/>
</dbReference>
<evidence type="ECO:0000256" key="5">
    <source>
        <dbReference type="ARBA" id="ARBA00022989"/>
    </source>
</evidence>
<evidence type="ECO:0000256" key="4">
    <source>
        <dbReference type="ARBA" id="ARBA00022692"/>
    </source>
</evidence>
<organism evidence="10 11">
    <name type="scientific">Acetobacter malorum</name>
    <dbReference type="NCBI Taxonomy" id="178901"/>
    <lineage>
        <taxon>Bacteria</taxon>
        <taxon>Pseudomonadati</taxon>
        <taxon>Pseudomonadota</taxon>
        <taxon>Alphaproteobacteria</taxon>
        <taxon>Acetobacterales</taxon>
        <taxon>Acetobacteraceae</taxon>
        <taxon>Acetobacter</taxon>
    </lineage>
</organism>
<dbReference type="eggNOG" id="COG0477">
    <property type="taxonomic scope" value="Bacteria"/>
</dbReference>
<dbReference type="PROSITE" id="PS50850">
    <property type="entry name" value="MFS"/>
    <property type="match status" value="1"/>
</dbReference>
<feature type="domain" description="Major facilitator superfamily (MFS) profile" evidence="9">
    <location>
        <begin position="15"/>
        <end position="462"/>
    </location>
</feature>
<evidence type="ECO:0000256" key="6">
    <source>
        <dbReference type="ARBA" id="ARBA00023136"/>
    </source>
</evidence>
<dbReference type="CDD" id="cd17321">
    <property type="entry name" value="MFS_MMR_MDR_like"/>
    <property type="match status" value="1"/>
</dbReference>
<dbReference type="PANTHER" id="PTHR42718:SF46">
    <property type="entry name" value="BLR6921 PROTEIN"/>
    <property type="match status" value="1"/>
</dbReference>
<dbReference type="EMBL" id="LVHD01000018">
    <property type="protein sequence ID" value="OAG77077.1"/>
    <property type="molecule type" value="Genomic_DNA"/>
</dbReference>
<dbReference type="InterPro" id="IPR020846">
    <property type="entry name" value="MFS_dom"/>
</dbReference>
<name>A0A087PNF7_9PROT</name>
<gene>
    <name evidence="10" type="ORF">Amal_02855</name>
</gene>
<comment type="subcellular location">
    <subcellularLocation>
        <location evidence="1">Cell membrane</location>
        <topology evidence="1">Multi-pass membrane protein</topology>
    </subcellularLocation>
</comment>
<feature type="transmembrane region" description="Helical" evidence="8">
    <location>
        <begin position="12"/>
        <end position="32"/>
    </location>
</feature>
<sequence length="490" mass="51775">MSEPLSSIPANKAAILTIILVSYVMIVLDISVVLTGLPKIQHDLGFSGVNLAWVQSAYTLTFGGFLLLGARAGDIFGRRRMFIVGLCIFTVSSLAIGASFSASWMLVWRAIQGVGAAVLAPSTLSLLQTNFEEGHERTRAVSYYSAAAGLSATVGLILGGLLAQYLSWRVGFYINLPIGLGMVIATRFYIQETPRHSGKFDLMGAMTSTVGMSALVYGFIRSAHTGWHDEQTIIALSLAMLLLALFVMVEKSALQPILPLWLFSSAERAGAYAARILYLGAMVGFFFFTTLYLQDVEFYGPALTGLAFVPATILHFPFAIAVPRLVRRFSPNCLLVVGSLIGIVGMGWLSQISMGSGYLLSIALPMVLIGTSQGLTLSPLTSAGVSGVSHQSAGAASGAVNVAHQIGSSVGLAVLVAVSGVGGLALSGRELMAFRVRSAFEAGTVMLVLASLIIVFAIVLPGRKNGEAPPRQEIDKETAEEAGLYANEVP</sequence>
<feature type="region of interest" description="Disordered" evidence="7">
    <location>
        <begin position="467"/>
        <end position="490"/>
    </location>
</feature>
<evidence type="ECO:0000256" key="8">
    <source>
        <dbReference type="SAM" id="Phobius"/>
    </source>
</evidence>
<dbReference type="SUPFAM" id="SSF103473">
    <property type="entry name" value="MFS general substrate transporter"/>
    <property type="match status" value="1"/>
</dbReference>
<comment type="caution">
    <text evidence="10">The sequence shown here is derived from an EMBL/GenBank/DDBJ whole genome shotgun (WGS) entry which is preliminary data.</text>
</comment>
<feature type="transmembrane region" description="Helical" evidence="8">
    <location>
        <begin position="439"/>
        <end position="460"/>
    </location>
</feature>
<dbReference type="STRING" id="178901.AmDm5_2912"/>
<dbReference type="InterPro" id="IPR036259">
    <property type="entry name" value="MFS_trans_sf"/>
</dbReference>
<feature type="transmembrane region" description="Helical" evidence="8">
    <location>
        <begin position="82"/>
        <end position="104"/>
    </location>
</feature>